<comment type="caution">
    <text evidence="1">The sequence shown here is derived from an EMBL/GenBank/DDBJ whole genome shotgun (WGS) entry which is preliminary data.</text>
</comment>
<name>A0AAD6WVK3_9AGAR</name>
<keyword evidence="2" id="KW-1185">Reference proteome</keyword>
<organism evidence="1 2">
    <name type="scientific">Mycena alexandri</name>
    <dbReference type="NCBI Taxonomy" id="1745969"/>
    <lineage>
        <taxon>Eukaryota</taxon>
        <taxon>Fungi</taxon>
        <taxon>Dikarya</taxon>
        <taxon>Basidiomycota</taxon>
        <taxon>Agaricomycotina</taxon>
        <taxon>Agaricomycetes</taxon>
        <taxon>Agaricomycetidae</taxon>
        <taxon>Agaricales</taxon>
        <taxon>Marasmiineae</taxon>
        <taxon>Mycenaceae</taxon>
        <taxon>Mycena</taxon>
    </lineage>
</organism>
<accession>A0AAD6WVK3</accession>
<dbReference type="SUPFAM" id="SSF52047">
    <property type="entry name" value="RNI-like"/>
    <property type="match status" value="1"/>
</dbReference>
<proteinExistence type="predicted"/>
<dbReference type="Proteomes" id="UP001218188">
    <property type="component" value="Unassembled WGS sequence"/>
</dbReference>
<gene>
    <name evidence="1" type="ORF">C8F04DRAFT_47581</name>
</gene>
<evidence type="ECO:0000313" key="2">
    <source>
        <dbReference type="Proteomes" id="UP001218188"/>
    </source>
</evidence>
<protein>
    <submittedName>
        <fullName evidence="1">Uncharacterized protein</fullName>
    </submittedName>
</protein>
<dbReference type="EMBL" id="JARJCM010000106">
    <property type="protein sequence ID" value="KAJ7028988.1"/>
    <property type="molecule type" value="Genomic_DNA"/>
</dbReference>
<evidence type="ECO:0000313" key="1">
    <source>
        <dbReference type="EMBL" id="KAJ7028988.1"/>
    </source>
</evidence>
<sequence length="332" mass="36684">MDLGGICRGLSKALQTCKDPQLVQEALNVAEGLHIELELAYPWPPFVSRCALAQLTCTPSLNIAQATSTITGSSGETLASIAKRTFRILCSLGRVRKEMGSAQGRCRWPLFPSGTQFSTSTPPEILHQILSSHVADTHGVPEKDWREQIDFACSCALVSRTWNPVATAILYHGCIRLSHIQSIANLLRTLSDDEGTPRVVSHDSHLVLSEGFNRNVEFSQAAGRLLEHCSNLRVLQLDGSFRDPPIVQTPFSHLHAVQLRGVSLRQFANFLSKLPNLSNLHLEEVEIFSGRQRAFGSGTDPPGDSLEDIPVSRYQLRQLHLKALMLTTHQLR</sequence>
<reference evidence="1" key="1">
    <citation type="submission" date="2023-03" db="EMBL/GenBank/DDBJ databases">
        <title>Massive genome expansion in bonnet fungi (Mycena s.s.) driven by repeated elements and novel gene families across ecological guilds.</title>
        <authorList>
            <consortium name="Lawrence Berkeley National Laboratory"/>
            <person name="Harder C.B."/>
            <person name="Miyauchi S."/>
            <person name="Viragh M."/>
            <person name="Kuo A."/>
            <person name="Thoen E."/>
            <person name="Andreopoulos B."/>
            <person name="Lu D."/>
            <person name="Skrede I."/>
            <person name="Drula E."/>
            <person name="Henrissat B."/>
            <person name="Morin E."/>
            <person name="Kohler A."/>
            <person name="Barry K."/>
            <person name="LaButti K."/>
            <person name="Morin E."/>
            <person name="Salamov A."/>
            <person name="Lipzen A."/>
            <person name="Mereny Z."/>
            <person name="Hegedus B."/>
            <person name="Baldrian P."/>
            <person name="Stursova M."/>
            <person name="Weitz H."/>
            <person name="Taylor A."/>
            <person name="Grigoriev I.V."/>
            <person name="Nagy L.G."/>
            <person name="Martin F."/>
            <person name="Kauserud H."/>
        </authorList>
    </citation>
    <scope>NUCLEOTIDE SEQUENCE</scope>
    <source>
        <strain evidence="1">CBHHK200</strain>
    </source>
</reference>
<dbReference type="AlphaFoldDB" id="A0AAD6WVK3"/>